<dbReference type="AlphaFoldDB" id="T2KRC0"/>
<dbReference type="HOGENOM" id="CLU_008973_1_0_10"/>
<dbReference type="eggNOG" id="COG1305">
    <property type="taxonomic scope" value="Bacteria"/>
</dbReference>
<dbReference type="Pfam" id="PF01841">
    <property type="entry name" value="Transglut_core"/>
    <property type="match status" value="1"/>
</dbReference>
<feature type="domain" description="Transglutaminase-like" evidence="1">
    <location>
        <begin position="172"/>
        <end position="237"/>
    </location>
</feature>
<dbReference type="InterPro" id="IPR002931">
    <property type="entry name" value="Transglutaminase-like"/>
</dbReference>
<organism evidence="2 3">
    <name type="scientific">Formosa agariphila (strain DSM 15362 / KCTC 12365 / LMG 23005 / KMM 3901 / M-2Alg 35-1)</name>
    <dbReference type="NCBI Taxonomy" id="1347342"/>
    <lineage>
        <taxon>Bacteria</taxon>
        <taxon>Pseudomonadati</taxon>
        <taxon>Bacteroidota</taxon>
        <taxon>Flavobacteriia</taxon>
        <taxon>Flavobacteriales</taxon>
        <taxon>Flavobacteriaceae</taxon>
        <taxon>Formosa</taxon>
    </lineage>
</organism>
<accession>T2KRC0</accession>
<dbReference type="SMART" id="SM00460">
    <property type="entry name" value="TGc"/>
    <property type="match status" value="1"/>
</dbReference>
<sequence>MFNYTIKYTAENTYENPVFEAYWQYLVTPLTDDTQELISSEFNASASCVFEKSINGYDFETIRIRNKKAVDALNFEAVFKVIKAEVGPIEFDSSIKFEETYNALSDLSFTVDFEAYLYPTEFTQLKEEPFDLFMFEPSKNIIDNLKALNSWVHHYITFKSNETYQNTLLKDVVKNKAGDSPDFAHLFLAIARKNKLPGRFVTGYLHQGNNFFGDTQMHAWVEVYVPNSGWIGFDPSNNLFANHNHVKVAHGIDYKDCAPFKSFLFASGDKKIKHAVEVTYDQ</sequence>
<dbReference type="RefSeq" id="WP_038532555.1">
    <property type="nucleotide sequence ID" value="NZ_HG315671.1"/>
</dbReference>
<dbReference type="EMBL" id="HG315671">
    <property type="protein sequence ID" value="CDF81063.1"/>
    <property type="molecule type" value="Genomic_DNA"/>
</dbReference>
<name>T2KRC0_FORAG</name>
<evidence type="ECO:0000313" key="3">
    <source>
        <dbReference type="Proteomes" id="UP000016160"/>
    </source>
</evidence>
<gene>
    <name evidence="2" type="ORF">BN863_33510</name>
</gene>
<dbReference type="PANTHER" id="PTHR33490">
    <property type="entry name" value="BLR5614 PROTEIN-RELATED"/>
    <property type="match status" value="1"/>
</dbReference>
<dbReference type="PATRIC" id="fig|1347342.6.peg.3379"/>
<evidence type="ECO:0000313" key="2">
    <source>
        <dbReference type="EMBL" id="CDF81063.1"/>
    </source>
</evidence>
<dbReference type="Gene3D" id="3.10.620.30">
    <property type="match status" value="1"/>
</dbReference>
<reference evidence="2 3" key="1">
    <citation type="journal article" date="2013" name="Appl. Environ. Microbiol.">
        <title>The genome of the alga-associated marine flavobacterium Formosa agariphila KMM 3901T reveals a broad potential for degradation of algal polysaccharides.</title>
        <authorList>
            <person name="Mann A.J."/>
            <person name="Hahnke R.L."/>
            <person name="Huang S."/>
            <person name="Werner J."/>
            <person name="Xing P."/>
            <person name="Barbeyron T."/>
            <person name="Huettel B."/>
            <person name="Stueber K."/>
            <person name="Reinhardt R."/>
            <person name="Harder J."/>
            <person name="Gloeckner F.O."/>
            <person name="Amann R.I."/>
            <person name="Teeling H."/>
        </authorList>
    </citation>
    <scope>NUCLEOTIDE SEQUENCE [LARGE SCALE GENOMIC DNA]</scope>
    <source>
        <strain evidence="3">DSM 15362 / KCTC 12365 / LMG 23005 / KMM 3901</strain>
    </source>
</reference>
<protein>
    <submittedName>
        <fullName evidence="2">Transglutaminase domain-containing protein</fullName>
    </submittedName>
</protein>
<dbReference type="InterPro" id="IPR038765">
    <property type="entry name" value="Papain-like_cys_pep_sf"/>
</dbReference>
<dbReference type="PANTHER" id="PTHR33490:SF6">
    <property type="entry name" value="SLL1049 PROTEIN"/>
    <property type="match status" value="1"/>
</dbReference>
<evidence type="ECO:0000259" key="1">
    <source>
        <dbReference type="SMART" id="SM00460"/>
    </source>
</evidence>
<keyword evidence="3" id="KW-1185">Reference proteome</keyword>
<dbReference type="Proteomes" id="UP000016160">
    <property type="component" value="Chromosome"/>
</dbReference>
<dbReference type="STRING" id="1347342.BN863_33510"/>
<dbReference type="SUPFAM" id="SSF54001">
    <property type="entry name" value="Cysteine proteinases"/>
    <property type="match status" value="1"/>
</dbReference>
<dbReference type="OrthoDB" id="9804872at2"/>
<proteinExistence type="predicted"/>